<feature type="compositionally biased region" description="Pro residues" evidence="1">
    <location>
        <begin position="204"/>
        <end position="218"/>
    </location>
</feature>
<evidence type="ECO:0000313" key="3">
    <source>
        <dbReference type="Proteomes" id="UP000256913"/>
    </source>
</evidence>
<feature type="compositionally biased region" description="Pro residues" evidence="1">
    <location>
        <begin position="127"/>
        <end position="138"/>
    </location>
</feature>
<protein>
    <submittedName>
        <fullName evidence="2">Uncharacterized protein</fullName>
    </submittedName>
</protein>
<name>A0A3D9ZXY5_9ACTN</name>
<dbReference type="AlphaFoldDB" id="A0A3D9ZXY5"/>
<feature type="compositionally biased region" description="Basic and acidic residues" evidence="1">
    <location>
        <begin position="259"/>
        <end position="269"/>
    </location>
</feature>
<feature type="region of interest" description="Disordered" evidence="1">
    <location>
        <begin position="106"/>
        <end position="144"/>
    </location>
</feature>
<dbReference type="Proteomes" id="UP000256913">
    <property type="component" value="Unassembled WGS sequence"/>
</dbReference>
<evidence type="ECO:0000256" key="1">
    <source>
        <dbReference type="SAM" id="MobiDB-lite"/>
    </source>
</evidence>
<comment type="caution">
    <text evidence="2">The sequence shown here is derived from an EMBL/GenBank/DDBJ whole genome shotgun (WGS) entry which is preliminary data.</text>
</comment>
<feature type="region of interest" description="Disordered" evidence="1">
    <location>
        <begin position="199"/>
        <end position="293"/>
    </location>
</feature>
<keyword evidence="3" id="KW-1185">Reference proteome</keyword>
<gene>
    <name evidence="2" type="ORF">DFJ67_8091</name>
</gene>
<feature type="compositionally biased region" description="Low complexity" evidence="1">
    <location>
        <begin position="270"/>
        <end position="292"/>
    </location>
</feature>
<proteinExistence type="predicted"/>
<reference evidence="2 3" key="1">
    <citation type="submission" date="2018-08" db="EMBL/GenBank/DDBJ databases">
        <title>Sequencing the genomes of 1000 actinobacteria strains.</title>
        <authorList>
            <person name="Klenk H.-P."/>
        </authorList>
    </citation>
    <scope>NUCLEOTIDE SEQUENCE [LARGE SCALE GENOMIC DNA]</scope>
    <source>
        <strain evidence="2 3">DSM 44099</strain>
    </source>
</reference>
<sequence length="561" mass="58608">MLSCLSLGSIAGLVGGMVSCAPEKQAVQARPLSASEASRLGDMRVTNYRDERAGLHATWGDGDAQVRVAGWVDWKKGLSYLRVGGPGAGDMRGLLQSVPGVVATRSATPGEAAEEANPAQSTDATKPAPPVAEPPATPPADGWQVRTWSASGKTAKPLDAFLSLVFVMASTKPDPADLLAKTESRWMGQERIGGTTVDVLLGPAVPPQPFPTATPPAAKPKKSQPSSAEPSTNGSTTDQPNGDAPNGGQPTAADQATDDTTRQPERAKATESAAPATATASPSPARTAPPTALSELGGTVRYWLDSGAKLRRFEALLPGNLSVRADLDRENRPDLTAVAAFGGAPITPRAPSKSEAALLAKMRQRSLERGGARLTIAVPTVPTANLRGGGWVDWTSTVAYLAVSDTAKPTDVAFLRANAAGVAYQTKSGKAMDTPPLPAPDNGWQFQAWAQRTDARGSLDIDLLLGEALASAATSKDSASYFIDHASFLRKDKIDGAGMTVFEIAKPAEQGIIGRGQARMRYWLDKTGAVRRLEARTRSGTWAQLDLTDDTVPTLPTAPLG</sequence>
<accession>A0A3D9ZXY5</accession>
<dbReference type="EMBL" id="QUMQ01000001">
    <property type="protein sequence ID" value="REG02002.1"/>
    <property type="molecule type" value="Genomic_DNA"/>
</dbReference>
<organism evidence="2 3">
    <name type="scientific">Asanoa ferruginea</name>
    <dbReference type="NCBI Taxonomy" id="53367"/>
    <lineage>
        <taxon>Bacteria</taxon>
        <taxon>Bacillati</taxon>
        <taxon>Actinomycetota</taxon>
        <taxon>Actinomycetes</taxon>
        <taxon>Micromonosporales</taxon>
        <taxon>Micromonosporaceae</taxon>
        <taxon>Asanoa</taxon>
    </lineage>
</organism>
<evidence type="ECO:0000313" key="2">
    <source>
        <dbReference type="EMBL" id="REG02002.1"/>
    </source>
</evidence>